<evidence type="ECO:0000313" key="1">
    <source>
        <dbReference type="EMBL" id="GAM58280.1"/>
    </source>
</evidence>
<dbReference type="EMBL" id="BBSC01000001">
    <property type="protein sequence ID" value="GAM73690.1"/>
    <property type="molecule type" value="Genomic_DNA"/>
</dbReference>
<reference evidence="2 3" key="2">
    <citation type="submission" date="2015-01" db="EMBL/GenBank/DDBJ databases">
        <title>Vibrio sp. C94 JCM 19241 whole genome shotgun sequence.</title>
        <authorList>
            <person name="Sawabe T."/>
            <person name="Meirelles P."/>
            <person name="Feng G."/>
            <person name="Sayaka M."/>
            <person name="Hattori M."/>
            <person name="Ohkuma M."/>
        </authorList>
    </citation>
    <scope>NUCLEOTIDE SEQUENCE [LARGE SCALE GENOMIC DNA]</scope>
    <source>
        <strain evidence="3">JCM 19241</strain>
        <strain evidence="2">JCM19241</strain>
    </source>
</reference>
<dbReference type="RefSeq" id="WP_261833324.1">
    <property type="nucleotide sequence ID" value="NZ_AP024881.1"/>
</dbReference>
<dbReference type="EMBL" id="BBRZ01000080">
    <property type="protein sequence ID" value="GAM58280.1"/>
    <property type="molecule type" value="Genomic_DNA"/>
</dbReference>
<protein>
    <submittedName>
        <fullName evidence="1">Uncharacterized protein</fullName>
    </submittedName>
</protein>
<reference evidence="1 4" key="1">
    <citation type="submission" date="2015-01" db="EMBL/GenBank/DDBJ databases">
        <title>Vibrio sp. C1 JCM 19231 whole genome shotgun sequence.</title>
        <authorList>
            <person name="Sawabe T."/>
            <person name="Meirelles P."/>
            <person name="Feng G."/>
            <person name="Sayaka M."/>
            <person name="Hattori M."/>
            <person name="Ohkuma M."/>
        </authorList>
    </citation>
    <scope>NUCLEOTIDE SEQUENCE [LARGE SCALE GENOMIC DNA]</scope>
    <source>
        <strain evidence="4">JCM 19231</strain>
        <strain evidence="1">JCM19231</strain>
    </source>
</reference>
<name>A0A0B8NUS0_9VIBR</name>
<evidence type="ECO:0000313" key="4">
    <source>
        <dbReference type="Proteomes" id="UP000031671"/>
    </source>
</evidence>
<accession>A0A0B8Q2E1</accession>
<gene>
    <name evidence="1" type="ORF">JCM19231_2725</name>
    <name evidence="2" type="ORF">JCM19241_3145</name>
</gene>
<evidence type="ECO:0000313" key="2">
    <source>
        <dbReference type="EMBL" id="GAM73690.1"/>
    </source>
</evidence>
<keyword evidence="4" id="KW-1185">Reference proteome</keyword>
<reference evidence="3 4" key="3">
    <citation type="submission" date="2015-01" db="EMBL/GenBank/DDBJ databases">
        <authorList>
            <consortium name="NBRP consortium"/>
            <person name="Sawabe T."/>
            <person name="Meirelles P."/>
            <person name="Feng G."/>
            <person name="Sayaka M."/>
            <person name="Hattori M."/>
            <person name="Ohkuma M."/>
        </authorList>
    </citation>
    <scope>NUCLEOTIDE SEQUENCE [LARGE SCALE GENOMIC DNA]</scope>
    <source>
        <strain evidence="4">JCM 19231</strain>
        <strain evidence="3">JCM 19241</strain>
        <strain evidence="1">JCM19231</strain>
        <strain evidence="2">JCM19241</strain>
    </source>
</reference>
<dbReference type="Proteomes" id="UP000031666">
    <property type="component" value="Unassembled WGS sequence"/>
</dbReference>
<organism evidence="1 4">
    <name type="scientific">Vibrio ishigakensis</name>
    <dbReference type="NCBI Taxonomy" id="1481914"/>
    <lineage>
        <taxon>Bacteria</taxon>
        <taxon>Pseudomonadati</taxon>
        <taxon>Pseudomonadota</taxon>
        <taxon>Gammaproteobacteria</taxon>
        <taxon>Vibrionales</taxon>
        <taxon>Vibrionaceae</taxon>
        <taxon>Vibrio</taxon>
    </lineage>
</organism>
<dbReference type="Proteomes" id="UP000031671">
    <property type="component" value="Unassembled WGS sequence"/>
</dbReference>
<accession>A0A0B8NUS0</accession>
<evidence type="ECO:0000313" key="3">
    <source>
        <dbReference type="Proteomes" id="UP000031666"/>
    </source>
</evidence>
<proteinExistence type="predicted"/>
<sequence>MKKTTAKAKKPMSDFYQVKVSRGKKGSLQSAALASLVMTCQFKAN</sequence>
<dbReference type="AlphaFoldDB" id="A0A0B8NUS0"/>
<comment type="caution">
    <text evidence="1">The sequence shown here is derived from an EMBL/GenBank/DDBJ whole genome shotgun (WGS) entry which is preliminary data.</text>
</comment>